<dbReference type="InterPro" id="IPR016136">
    <property type="entry name" value="DNA_helicase_N/primase_C"/>
</dbReference>
<keyword evidence="7 13" id="KW-0067">ATP-binding</keyword>
<evidence type="ECO:0000256" key="1">
    <source>
        <dbReference type="ARBA" id="ARBA00008428"/>
    </source>
</evidence>
<comment type="function">
    <text evidence="10 13">The main replicative DNA helicase, it participates in initiation and elongation during chromosome replication. Travels ahead of the DNA replisome, separating dsDNA into templates for DNA synthesis. A processive ATP-dependent 5'-3' DNA helicase it has DNA-dependent ATPase activity.</text>
</comment>
<reference evidence="16 17" key="1">
    <citation type="submission" date="2020-02" db="EMBL/GenBank/DDBJ databases">
        <title>Balneolaceae bacterium YR4-1, complete genome.</title>
        <authorList>
            <person name="Li Y."/>
            <person name="Wu S."/>
        </authorList>
    </citation>
    <scope>NUCLEOTIDE SEQUENCE [LARGE SCALE GENOMIC DNA]</scope>
    <source>
        <strain evidence="16 17">YR4-1</strain>
    </source>
</reference>
<dbReference type="PANTHER" id="PTHR30153:SF2">
    <property type="entry name" value="REPLICATIVE DNA HELICASE"/>
    <property type="match status" value="1"/>
</dbReference>
<keyword evidence="3 13" id="KW-0235">DNA replication</keyword>
<dbReference type="NCBIfam" id="NF004384">
    <property type="entry name" value="PRK05748.1"/>
    <property type="match status" value="1"/>
</dbReference>
<dbReference type="EC" id="5.6.2.3" evidence="12 13"/>
<evidence type="ECO:0000256" key="14">
    <source>
        <dbReference type="SAM" id="MobiDB-lite"/>
    </source>
</evidence>
<dbReference type="InterPro" id="IPR007693">
    <property type="entry name" value="DNA_helicase_DnaB-like_N"/>
</dbReference>
<evidence type="ECO:0000256" key="11">
    <source>
        <dbReference type="ARBA" id="ARBA00048954"/>
    </source>
</evidence>
<dbReference type="GO" id="GO:0005524">
    <property type="term" value="F:ATP binding"/>
    <property type="evidence" value="ECO:0007669"/>
    <property type="project" value="UniProtKB-UniRule"/>
</dbReference>
<proteinExistence type="inferred from homology"/>
<evidence type="ECO:0000256" key="2">
    <source>
        <dbReference type="ARBA" id="ARBA00022515"/>
    </source>
</evidence>
<evidence type="ECO:0000256" key="7">
    <source>
        <dbReference type="ARBA" id="ARBA00022840"/>
    </source>
</evidence>
<evidence type="ECO:0000256" key="5">
    <source>
        <dbReference type="ARBA" id="ARBA00022801"/>
    </source>
</evidence>
<comment type="catalytic activity">
    <reaction evidence="11 13">
        <text>ATP + H2O = ADP + phosphate + H(+)</text>
        <dbReference type="Rhea" id="RHEA:13065"/>
        <dbReference type="ChEBI" id="CHEBI:15377"/>
        <dbReference type="ChEBI" id="CHEBI:15378"/>
        <dbReference type="ChEBI" id="CHEBI:30616"/>
        <dbReference type="ChEBI" id="CHEBI:43474"/>
        <dbReference type="ChEBI" id="CHEBI:456216"/>
        <dbReference type="EC" id="5.6.2.3"/>
    </reaction>
</comment>
<dbReference type="Gene3D" id="3.40.50.300">
    <property type="entry name" value="P-loop containing nucleotide triphosphate hydrolases"/>
    <property type="match status" value="1"/>
</dbReference>
<dbReference type="SUPFAM" id="SSF52540">
    <property type="entry name" value="P-loop containing nucleoside triphosphate hydrolases"/>
    <property type="match status" value="1"/>
</dbReference>
<accession>A0A6M1SUQ3</accession>
<feature type="domain" description="SF4 helicase" evidence="15">
    <location>
        <begin position="196"/>
        <end position="471"/>
    </location>
</feature>
<dbReference type="InterPro" id="IPR007694">
    <property type="entry name" value="DNA_helicase_DnaB-like_C"/>
</dbReference>
<dbReference type="InterPro" id="IPR007692">
    <property type="entry name" value="DNA_helicase_DnaB"/>
</dbReference>
<organism evidence="16 17">
    <name type="scientific">Halalkalibaculum roseum</name>
    <dbReference type="NCBI Taxonomy" id="2709311"/>
    <lineage>
        <taxon>Bacteria</taxon>
        <taxon>Pseudomonadati</taxon>
        <taxon>Balneolota</taxon>
        <taxon>Balneolia</taxon>
        <taxon>Balneolales</taxon>
        <taxon>Balneolaceae</taxon>
        <taxon>Halalkalibaculum</taxon>
    </lineage>
</organism>
<dbReference type="GO" id="GO:0003677">
    <property type="term" value="F:DNA binding"/>
    <property type="evidence" value="ECO:0007669"/>
    <property type="project" value="UniProtKB-UniRule"/>
</dbReference>
<keyword evidence="6 13" id="KW-0347">Helicase</keyword>
<gene>
    <name evidence="16" type="primary">dnaB</name>
    <name evidence="16" type="ORF">G3570_08450</name>
</gene>
<evidence type="ECO:0000259" key="15">
    <source>
        <dbReference type="PROSITE" id="PS51199"/>
    </source>
</evidence>
<dbReference type="Pfam" id="PF03796">
    <property type="entry name" value="DnaB_C"/>
    <property type="match status" value="1"/>
</dbReference>
<feature type="region of interest" description="Disordered" evidence="14">
    <location>
        <begin position="1"/>
        <end position="26"/>
    </location>
</feature>
<evidence type="ECO:0000256" key="10">
    <source>
        <dbReference type="ARBA" id="ARBA00044932"/>
    </source>
</evidence>
<dbReference type="Gene3D" id="1.10.860.10">
    <property type="entry name" value="DNAb Helicase, Chain A"/>
    <property type="match status" value="1"/>
</dbReference>
<evidence type="ECO:0000256" key="9">
    <source>
        <dbReference type="ARBA" id="ARBA00023235"/>
    </source>
</evidence>
<keyword evidence="17" id="KW-1185">Reference proteome</keyword>
<feature type="compositionally biased region" description="Polar residues" evidence="14">
    <location>
        <begin position="1"/>
        <end position="10"/>
    </location>
</feature>
<dbReference type="PANTHER" id="PTHR30153">
    <property type="entry name" value="REPLICATIVE DNA HELICASE DNAB"/>
    <property type="match status" value="1"/>
</dbReference>
<dbReference type="InterPro" id="IPR036185">
    <property type="entry name" value="DNA_heli_DnaB-like_N_sf"/>
</dbReference>
<evidence type="ECO:0000313" key="16">
    <source>
        <dbReference type="EMBL" id="NGP76660.1"/>
    </source>
</evidence>
<dbReference type="GO" id="GO:0016787">
    <property type="term" value="F:hydrolase activity"/>
    <property type="evidence" value="ECO:0007669"/>
    <property type="project" value="UniProtKB-KW"/>
</dbReference>
<keyword evidence="2 13" id="KW-0639">Primosome</keyword>
<dbReference type="RefSeq" id="WP_165141191.1">
    <property type="nucleotide sequence ID" value="NZ_JAALLT010000002.1"/>
</dbReference>
<keyword evidence="5 13" id="KW-0378">Hydrolase</keyword>
<dbReference type="PROSITE" id="PS51199">
    <property type="entry name" value="SF4_HELICASE"/>
    <property type="match status" value="1"/>
</dbReference>
<evidence type="ECO:0000256" key="12">
    <source>
        <dbReference type="NCBIfam" id="TIGR00665"/>
    </source>
</evidence>
<keyword evidence="4 13" id="KW-0547">Nucleotide-binding</keyword>
<dbReference type="GO" id="GO:0005829">
    <property type="term" value="C:cytosol"/>
    <property type="evidence" value="ECO:0007669"/>
    <property type="project" value="TreeGrafter"/>
</dbReference>
<evidence type="ECO:0000256" key="6">
    <source>
        <dbReference type="ARBA" id="ARBA00022806"/>
    </source>
</evidence>
<dbReference type="Pfam" id="PF00772">
    <property type="entry name" value="DnaB"/>
    <property type="match status" value="1"/>
</dbReference>
<dbReference type="EMBL" id="JAALLT010000002">
    <property type="protein sequence ID" value="NGP76660.1"/>
    <property type="molecule type" value="Genomic_DNA"/>
</dbReference>
<name>A0A6M1SUQ3_9BACT</name>
<dbReference type="SUPFAM" id="SSF48024">
    <property type="entry name" value="N-terminal domain of DnaB helicase"/>
    <property type="match status" value="1"/>
</dbReference>
<protein>
    <recommendedName>
        <fullName evidence="12 13">Replicative DNA helicase</fullName>
        <ecNumber evidence="12 13">5.6.2.3</ecNumber>
    </recommendedName>
</protein>
<comment type="caution">
    <text evidence="16">The sequence shown here is derived from an EMBL/GenBank/DDBJ whole genome shotgun (WGS) entry which is preliminary data.</text>
</comment>
<sequence>MAAQNGSNYQDKNKDGSKVLEQQGRVPPQAIEVEEAVLGAMLIEHEAATVALQMLSSDDFYKNSHRHIFEVLHDLYERDNPLDLLTVENELRDKDLLETCGGAGYLSELTRSVSSAANIDYHAQIIAEKATKRNLILSCTEIIQESYDSSSDPYDVLDRAEQKVFDLANAKHRSQAKPIGDVLKDTLSYLEDMRGKEGGITGVPTGLAIDEMTAGWQNGDMIVIAARPSMGKTAFVLTTARNAALHQDPKLKTKVAIFSLEMSDQSLVQRLLTMEGRINAQSARSGRLKDEEFKRLIDAAGRLFTADIFIDDTPGLSIMELRTKARRLKSEHDIGLVVVDYLQLMSSNNRDAGNREQEIASISRGLKALAKELDVPVIALSQLSRAVETRGGDKRPQLSDLRESGSIEQDADVVCFLYRPEYYGITTTPEGESTAGLAEVIVGKQRNGPVGSKRLYFVKDYARFENLTTASPQPFDEANAGGSSNEQPDGDSGPPPMGHSPGPEDEENAPF</sequence>
<evidence type="ECO:0000256" key="3">
    <source>
        <dbReference type="ARBA" id="ARBA00022705"/>
    </source>
</evidence>
<dbReference type="GO" id="GO:0006269">
    <property type="term" value="P:DNA replication, synthesis of primer"/>
    <property type="evidence" value="ECO:0007669"/>
    <property type="project" value="UniProtKB-UniRule"/>
</dbReference>
<dbReference type="AlphaFoldDB" id="A0A6M1SUQ3"/>
<keyword evidence="9" id="KW-0413">Isomerase</keyword>
<evidence type="ECO:0000256" key="13">
    <source>
        <dbReference type="RuleBase" id="RU362085"/>
    </source>
</evidence>
<dbReference type="GO" id="GO:1990077">
    <property type="term" value="C:primosome complex"/>
    <property type="evidence" value="ECO:0007669"/>
    <property type="project" value="UniProtKB-UniRule"/>
</dbReference>
<comment type="similarity">
    <text evidence="1 13">Belongs to the helicase family. DnaB subfamily.</text>
</comment>
<dbReference type="FunFam" id="3.40.50.300:FF:000076">
    <property type="entry name" value="Replicative DNA helicase"/>
    <property type="match status" value="1"/>
</dbReference>
<dbReference type="GO" id="GO:0043139">
    <property type="term" value="F:5'-3' DNA helicase activity"/>
    <property type="evidence" value="ECO:0007669"/>
    <property type="project" value="UniProtKB-EC"/>
</dbReference>
<keyword evidence="8 13" id="KW-0238">DNA-binding</keyword>
<dbReference type="GO" id="GO:0042802">
    <property type="term" value="F:identical protein binding"/>
    <property type="evidence" value="ECO:0007669"/>
    <property type="project" value="UniProtKB-ARBA"/>
</dbReference>
<dbReference type="CDD" id="cd00984">
    <property type="entry name" value="DnaB_C"/>
    <property type="match status" value="1"/>
</dbReference>
<evidence type="ECO:0000256" key="8">
    <source>
        <dbReference type="ARBA" id="ARBA00023125"/>
    </source>
</evidence>
<feature type="region of interest" description="Disordered" evidence="14">
    <location>
        <begin position="468"/>
        <end position="511"/>
    </location>
</feature>
<dbReference type="Proteomes" id="UP000473278">
    <property type="component" value="Unassembled WGS sequence"/>
</dbReference>
<evidence type="ECO:0000313" key="17">
    <source>
        <dbReference type="Proteomes" id="UP000473278"/>
    </source>
</evidence>
<evidence type="ECO:0000256" key="4">
    <source>
        <dbReference type="ARBA" id="ARBA00022741"/>
    </source>
</evidence>
<dbReference type="InterPro" id="IPR027417">
    <property type="entry name" value="P-loop_NTPase"/>
</dbReference>
<dbReference type="FunFam" id="1.10.860.10:FF:000001">
    <property type="entry name" value="Replicative DNA helicase"/>
    <property type="match status" value="1"/>
</dbReference>
<dbReference type="NCBIfam" id="TIGR00665">
    <property type="entry name" value="DnaB"/>
    <property type="match status" value="1"/>
</dbReference>